<gene>
    <name evidence="7" type="ORF">C9I47_2278</name>
</gene>
<evidence type="ECO:0000313" key="8">
    <source>
        <dbReference type="Proteomes" id="UP000249447"/>
    </source>
</evidence>
<sequence>MNGSTMRHRLLLPALASALIVSATGAAHADEGMWMPSQLPDIAAQMKAAGFEGRPEALSELAQPPMNAVVKVGGGSGAFVSGDGLVLTNHHVAFGVIQYNSSPQRDLIAEGFVAADRATELPANPDYRVLVTTGFERITDRVLAAARGKRGRAYFDAVDSAGKAAVAECEQMPAQRCSVANMDYGSDFYLVKQLELRDIRLVYAPPSSIGNYGGEVDNFMWPRHSGDFTLLRAYVGPDGRPADHSPDNVPFHPPAHLRVSTRNVKQGDYAMLAGYPGITFRHRMASEFAGQVDWQLPSRVALYRRMIEVIENASADDGEARVRYASLLRGLLNGLKRAQGELDGLRRSDAVATRRSDEAAMLAWLDSQDDADTTRADIAAAQAVLDEVAATRERDQLVTTILRLPQLLRAAVTVQRLAIERERPDAERESGYQQRDTALIEGQLRQLQRRYAPAVEQALLTDLVLQYQALPADQHLAEFDAVFGTTPEQVRAAVAALYAGTSFGDETVRVAAMQADRETLSASQDPLLRATARLMPAILRLEDAYKTHEGELLRLRPAYMRTLIGHRRANGEAVYPDANSTLRVSYGRISTLDPRDGVRYLPLTTVKGIVEKHTGEEPFDAPQPLLEAIAKGDFGSTAEPSLATQTVNFMTNLDTTGGNSGSPVMDAEGRLIGLNFDSNWEAVSASWMYDPRYKRAIHVDMRYLRWLMAKVYPAPHLLEEMRLPAE</sequence>
<name>A0A2U9T5Y8_9GAMM</name>
<evidence type="ECO:0000256" key="3">
    <source>
        <dbReference type="ARBA" id="ARBA00022670"/>
    </source>
</evidence>
<accession>A0A2U9T5Y8</accession>
<dbReference type="Gene3D" id="2.40.10.10">
    <property type="entry name" value="Trypsin-like serine proteases"/>
    <property type="match status" value="1"/>
</dbReference>
<dbReference type="PANTHER" id="PTHR38469:SF1">
    <property type="entry name" value="PERIPLASMIC PEPTIDASE SUBFAMILY S1B"/>
    <property type="match status" value="1"/>
</dbReference>
<feature type="signal peptide" evidence="6">
    <location>
        <begin position="1"/>
        <end position="29"/>
    </location>
</feature>
<evidence type="ECO:0000256" key="1">
    <source>
        <dbReference type="ARBA" id="ARBA00010491"/>
    </source>
</evidence>
<dbReference type="SUPFAM" id="SSF50494">
    <property type="entry name" value="Trypsin-like serine proteases"/>
    <property type="match status" value="1"/>
</dbReference>
<dbReference type="AlphaFoldDB" id="A0A2U9T5Y8"/>
<feature type="chain" id="PRO_5023096312" description="Dipeptidyl-peptidase" evidence="6">
    <location>
        <begin position="30"/>
        <end position="726"/>
    </location>
</feature>
<comment type="similarity">
    <text evidence="1 6">Belongs to the peptidase S46 family.</text>
</comment>
<keyword evidence="4 6" id="KW-0732">Signal</keyword>
<evidence type="ECO:0000256" key="4">
    <source>
        <dbReference type="ARBA" id="ARBA00022729"/>
    </source>
</evidence>
<dbReference type="PANTHER" id="PTHR38469">
    <property type="entry name" value="PERIPLASMIC PEPTIDASE SUBFAMILY S1B"/>
    <property type="match status" value="1"/>
</dbReference>
<dbReference type="GO" id="GO:0043171">
    <property type="term" value="P:peptide catabolic process"/>
    <property type="evidence" value="ECO:0007669"/>
    <property type="project" value="UniProtKB-UniRule"/>
</dbReference>
<evidence type="ECO:0000256" key="5">
    <source>
        <dbReference type="ARBA" id="ARBA00022801"/>
    </source>
</evidence>
<protein>
    <recommendedName>
        <fullName evidence="6">Dipeptidyl-peptidase</fullName>
        <ecNumber evidence="6">3.4.14.-</ecNumber>
    </recommendedName>
</protein>
<dbReference type="InterPro" id="IPR019500">
    <property type="entry name" value="Pep_S46"/>
</dbReference>
<proteinExistence type="inferred from homology"/>
<reference evidence="7 8" key="1">
    <citation type="submission" date="2018-05" db="EMBL/GenBank/DDBJ databases">
        <title>The complete genome of Lysobacter maris HZ9B, a marine bacterium antagonistic against terrestrial plant pathogens.</title>
        <authorList>
            <person name="Zhang X.-Q."/>
        </authorList>
    </citation>
    <scope>NUCLEOTIDE SEQUENCE [LARGE SCALE GENOMIC DNA]</scope>
    <source>
        <strain evidence="7 8">HZ9B</strain>
    </source>
</reference>
<evidence type="ECO:0000256" key="2">
    <source>
        <dbReference type="ARBA" id="ARBA00022438"/>
    </source>
</evidence>
<dbReference type="Proteomes" id="UP000249447">
    <property type="component" value="Chromosome"/>
</dbReference>
<dbReference type="InterPro" id="IPR043504">
    <property type="entry name" value="Peptidase_S1_PA_chymotrypsin"/>
</dbReference>
<keyword evidence="5 6" id="KW-0378">Hydrolase</keyword>
<dbReference type="GO" id="GO:0008239">
    <property type="term" value="F:dipeptidyl-peptidase activity"/>
    <property type="evidence" value="ECO:0007669"/>
    <property type="project" value="UniProtKB-UniRule"/>
</dbReference>
<dbReference type="Pfam" id="PF10459">
    <property type="entry name" value="Peptidase_S46"/>
    <property type="match status" value="1"/>
</dbReference>
<keyword evidence="2 6" id="KW-0031">Aminopeptidase</keyword>
<dbReference type="InterPro" id="IPR009003">
    <property type="entry name" value="Peptidase_S1_PA"/>
</dbReference>
<dbReference type="KEGG" id="lmb:C9I47_2278"/>
<dbReference type="FunFam" id="2.40.10.10:FF:000102">
    <property type="entry name" value="Dipeptidyl-peptidase 7"/>
    <property type="match status" value="1"/>
</dbReference>
<keyword evidence="8" id="KW-1185">Reference proteome</keyword>
<dbReference type="GO" id="GO:0006508">
    <property type="term" value="P:proteolysis"/>
    <property type="evidence" value="ECO:0007669"/>
    <property type="project" value="UniProtKB-KW"/>
</dbReference>
<dbReference type="EMBL" id="CP029843">
    <property type="protein sequence ID" value="AWV07961.1"/>
    <property type="molecule type" value="Genomic_DNA"/>
</dbReference>
<comment type="function">
    <text evidence="6">Catalyzes the removal of dipeptides from the N-terminus of oligopeptides.</text>
</comment>
<dbReference type="EC" id="3.4.14.-" evidence="6"/>
<organism evidence="7 8">
    <name type="scientific">Marilutibacter maris</name>
    <dbReference type="NCBI Taxonomy" id="1605891"/>
    <lineage>
        <taxon>Bacteria</taxon>
        <taxon>Pseudomonadati</taxon>
        <taxon>Pseudomonadota</taxon>
        <taxon>Gammaproteobacteria</taxon>
        <taxon>Lysobacterales</taxon>
        <taxon>Lysobacteraceae</taxon>
        <taxon>Marilutibacter</taxon>
    </lineage>
</organism>
<keyword evidence="3 6" id="KW-0645">Protease</keyword>
<keyword evidence="6" id="KW-0720">Serine protease</keyword>
<evidence type="ECO:0000313" key="7">
    <source>
        <dbReference type="EMBL" id="AWV07961.1"/>
    </source>
</evidence>
<dbReference type="GO" id="GO:0070009">
    <property type="term" value="F:serine-type aminopeptidase activity"/>
    <property type="evidence" value="ECO:0007669"/>
    <property type="project" value="UniProtKB-UniRule"/>
</dbReference>
<evidence type="ECO:0000256" key="6">
    <source>
        <dbReference type="RuleBase" id="RU366067"/>
    </source>
</evidence>